<dbReference type="OrthoDB" id="1090916at2"/>
<dbReference type="Proteomes" id="UP000431304">
    <property type="component" value="Unassembled WGS sequence"/>
</dbReference>
<dbReference type="GeneID" id="97390981"/>
<evidence type="ECO:0000313" key="6">
    <source>
        <dbReference type="Proteomes" id="UP000431304"/>
    </source>
</evidence>
<dbReference type="RefSeq" id="WP_022036727.1">
    <property type="nucleotide sequence ID" value="NZ_CAXUGT010000004.1"/>
</dbReference>
<dbReference type="Gene3D" id="3.60.40.10">
    <property type="entry name" value="PPM-type phosphatase domain"/>
    <property type="match status" value="1"/>
</dbReference>
<dbReference type="EMBL" id="WKRA01000007">
    <property type="protein sequence ID" value="MSD15651.1"/>
    <property type="molecule type" value="Genomic_DNA"/>
</dbReference>
<dbReference type="AlphaFoldDB" id="A0A173RCS0"/>
<evidence type="ECO:0000313" key="3">
    <source>
        <dbReference type="EMBL" id="CUM75168.1"/>
    </source>
</evidence>
<accession>A0A173RCS0</accession>
<dbReference type="PANTHER" id="PTHR43156">
    <property type="entry name" value="STAGE II SPORULATION PROTEIN E-RELATED"/>
    <property type="match status" value="1"/>
</dbReference>
<dbReference type="PANTHER" id="PTHR43156:SF2">
    <property type="entry name" value="STAGE II SPORULATION PROTEIN E"/>
    <property type="match status" value="1"/>
</dbReference>
<reference evidence="3 5" key="1">
    <citation type="submission" date="2015-09" db="EMBL/GenBank/DDBJ databases">
        <authorList>
            <consortium name="Pathogen Informatics"/>
        </authorList>
    </citation>
    <scope>NUCLEOTIDE SEQUENCE [LARGE SCALE GENOMIC DNA]</scope>
    <source>
        <strain evidence="3 5">2789STDY5608891</strain>
    </source>
</reference>
<gene>
    <name evidence="3" type="ORF">ERS852448_00303</name>
    <name evidence="4" type="ORF">GKE72_06105</name>
</gene>
<evidence type="ECO:0000313" key="4">
    <source>
        <dbReference type="EMBL" id="MSD15651.1"/>
    </source>
</evidence>
<organism evidence="3 5">
    <name type="scientific">Eubacterium ramulus</name>
    <dbReference type="NCBI Taxonomy" id="39490"/>
    <lineage>
        <taxon>Bacteria</taxon>
        <taxon>Bacillati</taxon>
        <taxon>Bacillota</taxon>
        <taxon>Clostridia</taxon>
        <taxon>Eubacteriales</taxon>
        <taxon>Eubacteriaceae</taxon>
        <taxon>Eubacterium</taxon>
    </lineage>
</organism>
<proteinExistence type="predicted"/>
<evidence type="ECO:0000259" key="2">
    <source>
        <dbReference type="Pfam" id="PF07228"/>
    </source>
</evidence>
<evidence type="ECO:0000256" key="1">
    <source>
        <dbReference type="ARBA" id="ARBA00022801"/>
    </source>
</evidence>
<evidence type="ECO:0000313" key="5">
    <source>
        <dbReference type="Proteomes" id="UP000095492"/>
    </source>
</evidence>
<dbReference type="STRING" id="39490.ERS852448_00303"/>
<dbReference type="GO" id="GO:0016791">
    <property type="term" value="F:phosphatase activity"/>
    <property type="evidence" value="ECO:0007669"/>
    <property type="project" value="TreeGrafter"/>
</dbReference>
<dbReference type="InterPro" id="IPR001932">
    <property type="entry name" value="PPM-type_phosphatase-like_dom"/>
</dbReference>
<dbReference type="InterPro" id="IPR036457">
    <property type="entry name" value="PPM-type-like_dom_sf"/>
</dbReference>
<dbReference type="SUPFAM" id="SSF81606">
    <property type="entry name" value="PP2C-like"/>
    <property type="match status" value="1"/>
</dbReference>
<keyword evidence="1" id="KW-0378">Hydrolase</keyword>
<dbReference type="Pfam" id="PF07228">
    <property type="entry name" value="SpoIIE"/>
    <property type="match status" value="1"/>
</dbReference>
<dbReference type="InterPro" id="IPR052016">
    <property type="entry name" value="Bact_Sigma-Reg"/>
</dbReference>
<protein>
    <submittedName>
        <fullName evidence="4">SpoIIE family protein phosphatase</fullName>
    </submittedName>
    <submittedName>
        <fullName evidence="3">Stage II sporulation protein E</fullName>
    </submittedName>
</protein>
<dbReference type="EMBL" id="CYYA01000002">
    <property type="protein sequence ID" value="CUM75168.1"/>
    <property type="molecule type" value="Genomic_DNA"/>
</dbReference>
<feature type="domain" description="PPM-type phosphatase" evidence="2">
    <location>
        <begin position="35"/>
        <end position="219"/>
    </location>
</feature>
<dbReference type="Proteomes" id="UP000095492">
    <property type="component" value="Unassembled WGS sequence"/>
</dbReference>
<reference evidence="4 6" key="2">
    <citation type="journal article" date="2019" name="Nat. Med.">
        <title>A library of human gut bacterial isolates paired with longitudinal multiomics data enables mechanistic microbiome research.</title>
        <authorList>
            <person name="Poyet M."/>
            <person name="Groussin M."/>
            <person name="Gibbons S.M."/>
            <person name="Avila-Pacheco J."/>
            <person name="Jiang X."/>
            <person name="Kearney S.M."/>
            <person name="Perrotta A.R."/>
            <person name="Berdy B."/>
            <person name="Zhao S."/>
            <person name="Lieberman T.D."/>
            <person name="Swanson P.K."/>
            <person name="Smith M."/>
            <person name="Roesemann S."/>
            <person name="Alexander J.E."/>
            <person name="Rich S.A."/>
            <person name="Livny J."/>
            <person name="Vlamakis H."/>
            <person name="Clish C."/>
            <person name="Bullock K."/>
            <person name="Deik A."/>
            <person name="Scott J."/>
            <person name="Pierce K.A."/>
            <person name="Xavier R.J."/>
            <person name="Alm E.J."/>
        </authorList>
    </citation>
    <scope>NUCLEOTIDE SEQUENCE [LARGE SCALE GENOMIC DNA]</scope>
    <source>
        <strain evidence="4 6">BIOML-A3</strain>
    </source>
</reference>
<sequence>MKQFAIDMAYKSLNHCGEELCGDKVEIVDKEDSRILILADGMGSGIRANILATLTSKIIATMMYNDMTIDEVVATIAKTLPLSSINGVAYSTFSIIQVYHTGEIYVAEYDNPECILIRQGKLKALPFSYRKIEGKKIRECRFQTVPGDALAIMSDGCLYCGTGDIMNYRWDWNALANCCETCADKTRTAAQMADMMNKACADLYGGMCSDDTTIAVARIMEEEIVNILTGPPQNKADDARMVQDFMKQEGIKIVSGGITSQIVARELGTRLITSVGVLDPEIPPTAKIEGIDLVTEGVLTLNKAIDLLEQYQQDEVSEEFFEELSRDNGATRLACYLMENCTTVNLFIGKAINKDYTTKELPFEISVRQNLMKRMQAVLTAMHRTVHVYYY</sequence>
<name>A0A173RCS0_EUBRA</name>